<dbReference type="AlphaFoldDB" id="A0A8D0GHA3"/>
<accession>A0A8D0GHA3</accession>
<evidence type="ECO:0000313" key="5">
    <source>
        <dbReference type="Proteomes" id="UP000694392"/>
    </source>
</evidence>
<reference evidence="4" key="2">
    <citation type="submission" date="2025-09" db="UniProtKB">
        <authorList>
            <consortium name="Ensembl"/>
        </authorList>
    </citation>
    <scope>IDENTIFICATION</scope>
</reference>
<feature type="domain" description="Cep57 centrosome localisation" evidence="3">
    <location>
        <begin position="36"/>
        <end position="212"/>
    </location>
</feature>
<dbReference type="Proteomes" id="UP000694392">
    <property type="component" value="Unplaced"/>
</dbReference>
<proteinExistence type="predicted"/>
<sequence length="236" mass="27628">MHTPHPLQVVVTQTPPAREMHPTDRKWCLHRLPCSLMSALKTLKEKIRHLELERSHAESNLNCLSREAAQYKQALQQETNEKDRAHQELTEQRKDVSGQLSAAESHCSLLEKQLDYMRQMVLNSELEKKMVLEQQTQFQKQKDQNQMELQAKLEKLEVLEKECIKLISTQRAAEDKMKQLEDKLCEEEHQRKLMQDKAAQLQTGLEMNRMLMSSVSLQNEPKKKNKKKKTAKVTTF</sequence>
<dbReference type="PANTHER" id="PTHR19336">
    <property type="entry name" value="UNCHARACTERIZED DUF1167"/>
    <property type="match status" value="1"/>
</dbReference>
<organism evidence="4 5">
    <name type="scientific">Sphenodon punctatus</name>
    <name type="common">Tuatara</name>
    <name type="synonym">Hatteria punctata</name>
    <dbReference type="NCBI Taxonomy" id="8508"/>
    <lineage>
        <taxon>Eukaryota</taxon>
        <taxon>Metazoa</taxon>
        <taxon>Chordata</taxon>
        <taxon>Craniata</taxon>
        <taxon>Vertebrata</taxon>
        <taxon>Euteleostomi</taxon>
        <taxon>Lepidosauria</taxon>
        <taxon>Sphenodontia</taxon>
        <taxon>Sphenodontidae</taxon>
        <taxon>Sphenodon</taxon>
    </lineage>
</organism>
<dbReference type="Ensembl" id="ENSSPUT00000006253.1">
    <property type="protein sequence ID" value="ENSSPUP00000005873.1"/>
    <property type="gene ID" value="ENSSPUG00000004539.1"/>
</dbReference>
<name>A0A8D0GHA3_SPHPU</name>
<gene>
    <name evidence="4" type="primary">CEP57L1</name>
</gene>
<keyword evidence="1" id="KW-0175">Coiled coil</keyword>
<dbReference type="GO" id="GO:0043015">
    <property type="term" value="F:gamma-tubulin binding"/>
    <property type="evidence" value="ECO:0007669"/>
    <property type="project" value="InterPro"/>
</dbReference>
<dbReference type="Pfam" id="PF14073">
    <property type="entry name" value="Cep57_CLD"/>
    <property type="match status" value="1"/>
</dbReference>
<dbReference type="GeneTree" id="ENSGT00530000063695"/>
<keyword evidence="5" id="KW-1185">Reference proteome</keyword>
<evidence type="ECO:0000256" key="1">
    <source>
        <dbReference type="SAM" id="Coils"/>
    </source>
</evidence>
<feature type="compositionally biased region" description="Basic and acidic residues" evidence="2">
    <location>
        <begin position="79"/>
        <end position="96"/>
    </location>
</feature>
<dbReference type="OMA" id="HESYERD"/>
<evidence type="ECO:0000259" key="3">
    <source>
        <dbReference type="Pfam" id="PF14073"/>
    </source>
</evidence>
<dbReference type="PANTHER" id="PTHR19336:SF10">
    <property type="entry name" value="CENTROSOMAL PROTEIN CEP57L1"/>
    <property type="match status" value="1"/>
</dbReference>
<protein>
    <submittedName>
        <fullName evidence="4">Centrosomal protein 57 like 1</fullName>
    </submittedName>
</protein>
<reference evidence="4" key="1">
    <citation type="submission" date="2025-08" db="UniProtKB">
        <authorList>
            <consortium name="Ensembl"/>
        </authorList>
    </citation>
    <scope>IDENTIFICATION</scope>
</reference>
<feature type="coiled-coil region" evidence="1">
    <location>
        <begin position="139"/>
        <end position="183"/>
    </location>
</feature>
<feature type="compositionally biased region" description="Basic residues" evidence="2">
    <location>
        <begin position="223"/>
        <end position="236"/>
    </location>
</feature>
<feature type="region of interest" description="Disordered" evidence="2">
    <location>
        <begin position="74"/>
        <end position="100"/>
    </location>
</feature>
<dbReference type="GO" id="GO:0042802">
    <property type="term" value="F:identical protein binding"/>
    <property type="evidence" value="ECO:0007669"/>
    <property type="project" value="Ensembl"/>
</dbReference>
<dbReference type="InterPro" id="IPR051756">
    <property type="entry name" value="Centrosomal_MT-associated"/>
</dbReference>
<evidence type="ECO:0000313" key="4">
    <source>
        <dbReference type="Ensembl" id="ENSSPUP00000005873.1"/>
    </source>
</evidence>
<dbReference type="GO" id="GO:0005813">
    <property type="term" value="C:centrosome"/>
    <property type="evidence" value="ECO:0007669"/>
    <property type="project" value="TreeGrafter"/>
</dbReference>
<evidence type="ECO:0000256" key="2">
    <source>
        <dbReference type="SAM" id="MobiDB-lite"/>
    </source>
</evidence>
<feature type="region of interest" description="Disordered" evidence="2">
    <location>
        <begin position="214"/>
        <end position="236"/>
    </location>
</feature>
<dbReference type="GO" id="GO:0008017">
    <property type="term" value="F:microtubule binding"/>
    <property type="evidence" value="ECO:0007669"/>
    <property type="project" value="TreeGrafter"/>
</dbReference>
<dbReference type="InterPro" id="IPR025913">
    <property type="entry name" value="Cep57_CLD"/>
</dbReference>